<organism evidence="1 2">
    <name type="scientific">Actinocatenispora sera</name>
    <dbReference type="NCBI Taxonomy" id="390989"/>
    <lineage>
        <taxon>Bacteria</taxon>
        <taxon>Bacillati</taxon>
        <taxon>Actinomycetota</taxon>
        <taxon>Actinomycetes</taxon>
        <taxon>Micromonosporales</taxon>
        <taxon>Micromonosporaceae</taxon>
        <taxon>Actinocatenispora</taxon>
    </lineage>
</organism>
<dbReference type="KEGG" id="aser:Asera_60000"/>
<dbReference type="Proteomes" id="UP000680750">
    <property type="component" value="Chromosome"/>
</dbReference>
<gene>
    <name evidence="1" type="ORF">Asera_60000</name>
</gene>
<dbReference type="RefSeq" id="WP_030449770.1">
    <property type="nucleotide sequence ID" value="NZ_AP023354.1"/>
</dbReference>
<proteinExistence type="predicted"/>
<dbReference type="OrthoDB" id="370073at2"/>
<evidence type="ECO:0000313" key="2">
    <source>
        <dbReference type="Proteomes" id="UP000680750"/>
    </source>
</evidence>
<name>A0A810LBF2_9ACTN</name>
<dbReference type="InterPro" id="IPR006521">
    <property type="entry name" value="Tail_protein_I"/>
</dbReference>
<dbReference type="InterPro" id="IPR011748">
    <property type="entry name" value="Unchr_phage_tail-like"/>
</dbReference>
<keyword evidence="2" id="KW-1185">Reference proteome</keyword>
<dbReference type="EMBL" id="AP023354">
    <property type="protein sequence ID" value="BCJ31892.1"/>
    <property type="molecule type" value="Genomic_DNA"/>
</dbReference>
<accession>A0A810LBF2</accession>
<dbReference type="NCBIfam" id="TIGR02242">
    <property type="entry name" value="tail_TIGR02242"/>
    <property type="match status" value="1"/>
</dbReference>
<dbReference type="Pfam" id="PF09684">
    <property type="entry name" value="Tail_P2_I"/>
    <property type="match status" value="1"/>
</dbReference>
<reference evidence="1" key="1">
    <citation type="submission" date="2020-08" db="EMBL/GenBank/DDBJ databases">
        <title>Whole genome shotgun sequence of Actinocatenispora sera NBRC 101916.</title>
        <authorList>
            <person name="Komaki H."/>
            <person name="Tamura T."/>
        </authorList>
    </citation>
    <scope>NUCLEOTIDE SEQUENCE</scope>
    <source>
        <strain evidence="1">NBRC 101916</strain>
    </source>
</reference>
<evidence type="ECO:0000313" key="1">
    <source>
        <dbReference type="EMBL" id="BCJ31892.1"/>
    </source>
</evidence>
<sequence length="185" mass="20362">MRGTVPGLATPYPLRSFLPSIYQDDDFTMRWISAFDEVIAPVALSLECLESYLDPRLAPPDFLHWLADWVGAVTDETWDDRTQRDAVLAAVRIHRCRGTVAGLRMLLETATGGRVEIVDTGGVHVSSTPGAEVPDPGGRLSIRVTLADPDSVSVPLLDALVRGAKPAHVLHELELRRDDHLHPMR</sequence>
<dbReference type="NCBIfam" id="TIGR01634">
    <property type="entry name" value="tail_P2_I"/>
    <property type="match status" value="1"/>
</dbReference>
<dbReference type="AlphaFoldDB" id="A0A810LBF2"/>
<protein>
    <submittedName>
        <fullName evidence="1">Phage tail protein</fullName>
    </submittedName>
</protein>